<gene>
    <name evidence="2" type="ORF">IAC79_06320</name>
</gene>
<evidence type="ECO:0000256" key="1">
    <source>
        <dbReference type="SAM" id="MobiDB-lite"/>
    </source>
</evidence>
<proteinExistence type="predicted"/>
<comment type="caution">
    <text evidence="2">The sequence shown here is derived from an EMBL/GenBank/DDBJ whole genome shotgun (WGS) entry which is preliminary data.</text>
</comment>
<name>A0A9D1NN19_9BACT</name>
<reference evidence="2" key="2">
    <citation type="journal article" date="2021" name="PeerJ">
        <title>Extensive microbial diversity within the chicken gut microbiome revealed by metagenomics and culture.</title>
        <authorList>
            <person name="Gilroy R."/>
            <person name="Ravi A."/>
            <person name="Getino M."/>
            <person name="Pursley I."/>
            <person name="Horton D.L."/>
            <person name="Alikhan N.F."/>
            <person name="Baker D."/>
            <person name="Gharbi K."/>
            <person name="Hall N."/>
            <person name="Watson M."/>
            <person name="Adriaenssens E.M."/>
            <person name="Foster-Nyarko E."/>
            <person name="Jarju S."/>
            <person name="Secka A."/>
            <person name="Antonio M."/>
            <person name="Oren A."/>
            <person name="Chaudhuri R.R."/>
            <person name="La Ragione R."/>
            <person name="Hildebrand F."/>
            <person name="Pallen M.J."/>
        </authorList>
    </citation>
    <scope>NUCLEOTIDE SEQUENCE</scope>
    <source>
        <strain evidence="2">35461</strain>
    </source>
</reference>
<evidence type="ECO:0000313" key="2">
    <source>
        <dbReference type="EMBL" id="HIV09709.1"/>
    </source>
</evidence>
<dbReference type="AlphaFoldDB" id="A0A9D1NN19"/>
<protein>
    <submittedName>
        <fullName evidence="2">Uncharacterized protein</fullName>
    </submittedName>
</protein>
<accession>A0A9D1NN19</accession>
<dbReference type="Proteomes" id="UP000886845">
    <property type="component" value="Unassembled WGS sequence"/>
</dbReference>
<organism evidence="2 3">
    <name type="scientific">Candidatus Spyradenecus faecavium</name>
    <dbReference type="NCBI Taxonomy" id="2840947"/>
    <lineage>
        <taxon>Bacteria</taxon>
        <taxon>Pseudomonadati</taxon>
        <taxon>Lentisphaerota</taxon>
        <taxon>Lentisphaeria</taxon>
        <taxon>Lentisphaerales</taxon>
        <taxon>Lentisphaeraceae</taxon>
        <taxon>Lentisphaeraceae incertae sedis</taxon>
        <taxon>Candidatus Spyradenecus</taxon>
    </lineage>
</organism>
<feature type="region of interest" description="Disordered" evidence="1">
    <location>
        <begin position="1"/>
        <end position="24"/>
    </location>
</feature>
<evidence type="ECO:0000313" key="3">
    <source>
        <dbReference type="Proteomes" id="UP000886845"/>
    </source>
</evidence>
<reference evidence="2" key="1">
    <citation type="submission" date="2020-10" db="EMBL/GenBank/DDBJ databases">
        <authorList>
            <person name="Gilroy R."/>
        </authorList>
    </citation>
    <scope>NUCLEOTIDE SEQUENCE</scope>
    <source>
        <strain evidence="2">35461</strain>
    </source>
</reference>
<sequence>MVSGEKGREPQRRQRGRETPGLHQSLCAFAEDNAFSARLLIPADGETLTL</sequence>
<feature type="compositionally biased region" description="Basic and acidic residues" evidence="1">
    <location>
        <begin position="1"/>
        <end position="20"/>
    </location>
</feature>
<dbReference type="EMBL" id="DVOR01000207">
    <property type="protein sequence ID" value="HIV09709.1"/>
    <property type="molecule type" value="Genomic_DNA"/>
</dbReference>